<name>A0ABT3A811_9ALTE</name>
<gene>
    <name evidence="3" type="ORF">OE749_06920</name>
</gene>
<keyword evidence="1" id="KW-0808">Transferase</keyword>
<dbReference type="InterPro" id="IPR019734">
    <property type="entry name" value="TPR_rpt"/>
</dbReference>
<dbReference type="InterPro" id="IPR026634">
    <property type="entry name" value="TPST-like"/>
</dbReference>
<sequence length="521" mass="58418">MNITSKHQRAISLINSGKFIDAHPLLVDIVKASPTHADAYFLLGIVNLEVGNPKKAIALFEKALSYQHRTEYGAYLAKTYGLLAETNSVLSVTERFPASSAMSATHLDTFGVALSHVGQHELALRYFSLARIAAPDVANIHYNFGVSAKFSGEFAQAISAFEDAIRLQPNHYPSHFALSDLGHINPENNHIPRLETLFEDQNNTVEATLHIGHALCKEYEALSQYKQAFDALSRAKAVALAEFDYEFEQDLCLFNATKQLIRSPAWLSQSECTSDQPIFVLGMPRSGTTLLDRMLSNHRNVVSVGETQAFGSALKRLTGTAGHGVLDADTLLAAKQINMTELATQYLHQTRVAAQGAKRFIEKLPFNFFYLPLIRAAFPQAKIICMQRNPMDTLIGNYRQLFAIRNPYYRYAYSLESIAAFYREFVEVIDNFSDAAPDNFLIVNYEELVSDPETQLNTIVSFCQLDWEDNMVAVENNQQAVATASAVQVREAIHTRYVARWKHFDAYLPDWVPAFAKELTR</sequence>
<accession>A0ABT3A811</accession>
<dbReference type="SMART" id="SM00028">
    <property type="entry name" value="TPR"/>
    <property type="match status" value="3"/>
</dbReference>
<keyword evidence="4" id="KW-1185">Reference proteome</keyword>
<dbReference type="Gene3D" id="3.40.50.300">
    <property type="entry name" value="P-loop containing nucleotide triphosphate hydrolases"/>
    <property type="match status" value="1"/>
</dbReference>
<evidence type="ECO:0000256" key="1">
    <source>
        <dbReference type="ARBA" id="ARBA00022679"/>
    </source>
</evidence>
<dbReference type="SUPFAM" id="SSF52540">
    <property type="entry name" value="P-loop containing nucleoside triphosphate hydrolases"/>
    <property type="match status" value="1"/>
</dbReference>
<dbReference type="Proteomes" id="UP001652504">
    <property type="component" value="Unassembled WGS sequence"/>
</dbReference>
<dbReference type="Gene3D" id="1.25.40.10">
    <property type="entry name" value="Tetratricopeptide repeat domain"/>
    <property type="match status" value="2"/>
</dbReference>
<comment type="caution">
    <text evidence="3">The sequence shown here is derived from an EMBL/GenBank/DDBJ whole genome shotgun (WGS) entry which is preliminary data.</text>
</comment>
<reference evidence="3 4" key="1">
    <citation type="submission" date="2022-10" db="EMBL/GenBank/DDBJ databases">
        <title>Aestuariibacter sp. AA17 isolated from Montipora capitata coral fragment.</title>
        <authorList>
            <person name="Emsley S.A."/>
            <person name="Pfannmuller K.M."/>
            <person name="Loughran R.M."/>
            <person name="Shlafstein M."/>
            <person name="Papke E."/>
            <person name="Saw J.H."/>
            <person name="Ushijima B."/>
            <person name="Videau P."/>
        </authorList>
    </citation>
    <scope>NUCLEOTIDE SEQUENCE [LARGE SCALE GENOMIC DNA]</scope>
    <source>
        <strain evidence="3 4">AA17</strain>
    </source>
</reference>
<keyword evidence="2" id="KW-0802">TPR repeat</keyword>
<dbReference type="EMBL" id="JAOWKX010000003">
    <property type="protein sequence ID" value="MCV2884422.1"/>
    <property type="molecule type" value="Genomic_DNA"/>
</dbReference>
<dbReference type="SUPFAM" id="SSF48452">
    <property type="entry name" value="TPR-like"/>
    <property type="match status" value="1"/>
</dbReference>
<evidence type="ECO:0000256" key="2">
    <source>
        <dbReference type="PROSITE-ProRule" id="PRU00339"/>
    </source>
</evidence>
<organism evidence="3 4">
    <name type="scientific">Fluctibacter corallii</name>
    <dbReference type="NCBI Taxonomy" id="2984329"/>
    <lineage>
        <taxon>Bacteria</taxon>
        <taxon>Pseudomonadati</taxon>
        <taxon>Pseudomonadota</taxon>
        <taxon>Gammaproteobacteria</taxon>
        <taxon>Alteromonadales</taxon>
        <taxon>Alteromonadaceae</taxon>
        <taxon>Fluctibacter</taxon>
    </lineage>
</organism>
<dbReference type="Pfam" id="PF13432">
    <property type="entry name" value="TPR_16"/>
    <property type="match status" value="1"/>
</dbReference>
<dbReference type="InterPro" id="IPR011990">
    <property type="entry name" value="TPR-like_helical_dom_sf"/>
</dbReference>
<dbReference type="Pfam" id="PF13181">
    <property type="entry name" value="TPR_8"/>
    <property type="match status" value="1"/>
</dbReference>
<dbReference type="PROSITE" id="PS50005">
    <property type="entry name" value="TPR"/>
    <property type="match status" value="2"/>
</dbReference>
<proteinExistence type="predicted"/>
<dbReference type="PANTHER" id="PTHR12788">
    <property type="entry name" value="PROTEIN-TYROSINE SULFOTRANSFERASE 2"/>
    <property type="match status" value="1"/>
</dbReference>
<dbReference type="RefSeq" id="WP_263711677.1">
    <property type="nucleotide sequence ID" value="NZ_JAOWKX010000003.1"/>
</dbReference>
<dbReference type="InterPro" id="IPR027417">
    <property type="entry name" value="P-loop_NTPase"/>
</dbReference>
<feature type="repeat" description="TPR" evidence="2">
    <location>
        <begin position="37"/>
        <end position="70"/>
    </location>
</feature>
<feature type="repeat" description="TPR" evidence="2">
    <location>
        <begin position="138"/>
        <end position="171"/>
    </location>
</feature>
<evidence type="ECO:0000313" key="4">
    <source>
        <dbReference type="Proteomes" id="UP001652504"/>
    </source>
</evidence>
<dbReference type="Pfam" id="PF13469">
    <property type="entry name" value="Sulfotransfer_3"/>
    <property type="match status" value="1"/>
</dbReference>
<evidence type="ECO:0000313" key="3">
    <source>
        <dbReference type="EMBL" id="MCV2884422.1"/>
    </source>
</evidence>
<dbReference type="PANTHER" id="PTHR12788:SF10">
    <property type="entry name" value="PROTEIN-TYROSINE SULFOTRANSFERASE"/>
    <property type="match status" value="1"/>
</dbReference>
<protein>
    <submittedName>
        <fullName evidence="3">Sulfotransferase</fullName>
    </submittedName>
</protein>